<evidence type="ECO:0000313" key="2">
    <source>
        <dbReference type="EMBL" id="NOU78366.1"/>
    </source>
</evidence>
<organism evidence="2 3">
    <name type="scientific">Paenibacillus phytohabitans</name>
    <dbReference type="NCBI Taxonomy" id="2654978"/>
    <lineage>
        <taxon>Bacteria</taxon>
        <taxon>Bacillati</taxon>
        <taxon>Bacillota</taxon>
        <taxon>Bacilli</taxon>
        <taxon>Bacillales</taxon>
        <taxon>Paenibacillaceae</taxon>
        <taxon>Paenibacillus</taxon>
    </lineage>
</organism>
<sequence>MATSEETLLKEYYLSLSAEADEIAELKLNAAIRKGITRSKRFNMSLKARYVLGSVAMLAILLLFVFPWGSEALKPRSGALSPQVTVQDMKWFEAYSKVAGSDSTVNSALAAGLIKPISGATAETDGYVLTVEAVAADRMGILFFYKLENKNLSASAYSLSVTTVADIELGQGAYFSSNPKAVSGVTRGYQKALWNRNYTKLPERMAVKLSVVGPVGGVVDGIQNFATTNEVYVPITIEQNAVAQSGETVSINRTMEIAGQDVEIGDVYIAATGIYVETAYSPQNSVEIFGLNSPHILLGGGNDFTALYSKASINVEGKQYLVFPGSELSPGTMKLQIDGINGLEESAQELIVDTDKKQIIKGPDDRLRITAASNTHSLIMEYQRPSNKSAGYIANVILDRTFKDGAGKLHTATYNSAVPTIDPAHADEKVPPIQYGYKLGTAELPQPLTFKIISYPNLIKGSAELTLRK</sequence>
<accession>A0ABX1YDU8</accession>
<dbReference type="RefSeq" id="WP_171716461.1">
    <property type="nucleotide sequence ID" value="NZ_WHOB01000018.1"/>
</dbReference>
<reference evidence="2 3" key="1">
    <citation type="submission" date="2019-10" db="EMBL/GenBank/DDBJ databases">
        <title>Description of Paenibacillus terricola sp. nov.</title>
        <authorList>
            <person name="Carlier A."/>
            <person name="Qi S."/>
        </authorList>
    </citation>
    <scope>NUCLEOTIDE SEQUENCE [LARGE SCALE GENOMIC DNA]</scope>
    <source>
        <strain evidence="2 3">LMG 31459</strain>
    </source>
</reference>
<dbReference type="Proteomes" id="UP000596857">
    <property type="component" value="Unassembled WGS sequence"/>
</dbReference>
<gene>
    <name evidence="2" type="ORF">GC101_05665</name>
</gene>
<feature type="transmembrane region" description="Helical" evidence="1">
    <location>
        <begin position="50"/>
        <end position="69"/>
    </location>
</feature>
<name>A0ABX1YDU8_9BACL</name>
<proteinExistence type="predicted"/>
<protein>
    <recommendedName>
        <fullName evidence="4">DUF4179 domain-containing protein</fullName>
    </recommendedName>
</protein>
<evidence type="ECO:0008006" key="4">
    <source>
        <dbReference type="Google" id="ProtNLM"/>
    </source>
</evidence>
<dbReference type="EMBL" id="WHOB01000018">
    <property type="protein sequence ID" value="NOU78366.1"/>
    <property type="molecule type" value="Genomic_DNA"/>
</dbReference>
<keyword evidence="1" id="KW-0812">Transmembrane</keyword>
<evidence type="ECO:0000313" key="3">
    <source>
        <dbReference type="Proteomes" id="UP000596857"/>
    </source>
</evidence>
<keyword evidence="3" id="KW-1185">Reference proteome</keyword>
<keyword evidence="1" id="KW-0472">Membrane</keyword>
<comment type="caution">
    <text evidence="2">The sequence shown here is derived from an EMBL/GenBank/DDBJ whole genome shotgun (WGS) entry which is preliminary data.</text>
</comment>
<evidence type="ECO:0000256" key="1">
    <source>
        <dbReference type="SAM" id="Phobius"/>
    </source>
</evidence>
<keyword evidence="1" id="KW-1133">Transmembrane helix</keyword>